<feature type="compositionally biased region" description="Low complexity" evidence="1">
    <location>
        <begin position="807"/>
        <end position="822"/>
    </location>
</feature>
<feature type="region of interest" description="Disordered" evidence="1">
    <location>
        <begin position="1989"/>
        <end position="2025"/>
    </location>
</feature>
<feature type="compositionally biased region" description="Low complexity" evidence="1">
    <location>
        <begin position="1333"/>
        <end position="1347"/>
    </location>
</feature>
<dbReference type="Proteomes" id="UP000631312">
    <property type="component" value="Unassembled WGS sequence"/>
</dbReference>
<feature type="compositionally biased region" description="Basic and acidic residues" evidence="1">
    <location>
        <begin position="1694"/>
        <end position="1703"/>
    </location>
</feature>
<gene>
    <name evidence="2" type="ORF">Alo02nite_33130</name>
    <name evidence="3" type="ORF">BJ964_008671</name>
</gene>
<feature type="compositionally biased region" description="Basic and acidic residues" evidence="1">
    <location>
        <begin position="762"/>
        <end position="771"/>
    </location>
</feature>
<dbReference type="Proteomes" id="UP000590511">
    <property type="component" value="Unassembled WGS sequence"/>
</dbReference>
<evidence type="ECO:0000313" key="3">
    <source>
        <dbReference type="EMBL" id="MBB4754510.1"/>
    </source>
</evidence>
<feature type="region of interest" description="Disordered" evidence="1">
    <location>
        <begin position="1724"/>
        <end position="1743"/>
    </location>
</feature>
<evidence type="ECO:0000313" key="5">
    <source>
        <dbReference type="Proteomes" id="UP000631312"/>
    </source>
</evidence>
<feature type="compositionally biased region" description="Basic and acidic residues" evidence="1">
    <location>
        <begin position="535"/>
        <end position="555"/>
    </location>
</feature>
<dbReference type="InterPro" id="IPR011990">
    <property type="entry name" value="TPR-like_helical_dom_sf"/>
</dbReference>
<feature type="compositionally biased region" description="Basic and acidic residues" evidence="1">
    <location>
        <begin position="2015"/>
        <end position="2025"/>
    </location>
</feature>
<dbReference type="SUPFAM" id="SSF48452">
    <property type="entry name" value="TPR-like"/>
    <property type="match status" value="1"/>
</dbReference>
<dbReference type="EMBL" id="JACHNC010000001">
    <property type="protein sequence ID" value="MBB4754510.1"/>
    <property type="molecule type" value="Genomic_DNA"/>
</dbReference>
<dbReference type="Gene3D" id="1.25.40.10">
    <property type="entry name" value="Tetratricopeptide repeat domain"/>
    <property type="match status" value="1"/>
</dbReference>
<feature type="compositionally biased region" description="Polar residues" evidence="1">
    <location>
        <begin position="1646"/>
        <end position="1659"/>
    </location>
</feature>
<feature type="compositionally biased region" description="Acidic residues" evidence="1">
    <location>
        <begin position="1762"/>
        <end position="1772"/>
    </location>
</feature>
<feature type="compositionally biased region" description="Polar residues" evidence="1">
    <location>
        <begin position="885"/>
        <end position="901"/>
    </location>
</feature>
<feature type="compositionally biased region" description="Acidic residues" evidence="1">
    <location>
        <begin position="385"/>
        <end position="394"/>
    </location>
</feature>
<feature type="compositionally biased region" description="Basic and acidic residues" evidence="1">
    <location>
        <begin position="1018"/>
        <end position="1031"/>
    </location>
</feature>
<dbReference type="RefSeq" id="WP_188126047.1">
    <property type="nucleotide sequence ID" value="NZ_BOMP01000046.1"/>
</dbReference>
<evidence type="ECO:0008006" key="6">
    <source>
        <dbReference type="Google" id="ProtNLM"/>
    </source>
</evidence>
<reference evidence="2 5" key="2">
    <citation type="submission" date="2021-01" db="EMBL/GenBank/DDBJ databases">
        <title>Whole genome shotgun sequence of Actinoplanes lobatus NBRC 12513.</title>
        <authorList>
            <person name="Komaki H."/>
            <person name="Tamura T."/>
        </authorList>
    </citation>
    <scope>NUCLEOTIDE SEQUENCE [LARGE SCALE GENOMIC DNA]</scope>
    <source>
        <strain evidence="2 5">NBRC 12513</strain>
    </source>
</reference>
<feature type="compositionally biased region" description="Basic and acidic residues" evidence="1">
    <location>
        <begin position="480"/>
        <end position="497"/>
    </location>
</feature>
<feature type="compositionally biased region" description="Basic and acidic residues" evidence="1">
    <location>
        <begin position="395"/>
        <end position="412"/>
    </location>
</feature>
<accession>A0A7W7HPY7</accession>
<dbReference type="InterPro" id="IPR019734">
    <property type="entry name" value="TPR_rpt"/>
</dbReference>
<organism evidence="3 4">
    <name type="scientific">Actinoplanes lobatus</name>
    <dbReference type="NCBI Taxonomy" id="113568"/>
    <lineage>
        <taxon>Bacteria</taxon>
        <taxon>Bacillati</taxon>
        <taxon>Actinomycetota</taxon>
        <taxon>Actinomycetes</taxon>
        <taxon>Micromonosporales</taxon>
        <taxon>Micromonosporaceae</taxon>
        <taxon>Actinoplanes</taxon>
    </lineage>
</organism>
<feature type="compositionally biased region" description="Polar residues" evidence="1">
    <location>
        <begin position="1564"/>
        <end position="1580"/>
    </location>
</feature>
<feature type="compositionally biased region" description="Basic and acidic residues" evidence="1">
    <location>
        <begin position="843"/>
        <end position="856"/>
    </location>
</feature>
<feature type="compositionally biased region" description="Basic and acidic residues" evidence="1">
    <location>
        <begin position="603"/>
        <end position="640"/>
    </location>
</feature>
<feature type="region of interest" description="Disordered" evidence="1">
    <location>
        <begin position="31"/>
        <end position="1703"/>
    </location>
</feature>
<feature type="compositionally biased region" description="Basic and acidic residues" evidence="1">
    <location>
        <begin position="1611"/>
        <end position="1621"/>
    </location>
</feature>
<evidence type="ECO:0000256" key="1">
    <source>
        <dbReference type="SAM" id="MobiDB-lite"/>
    </source>
</evidence>
<reference evidence="3 4" key="1">
    <citation type="submission" date="2020-08" db="EMBL/GenBank/DDBJ databases">
        <title>Sequencing the genomes of 1000 actinobacteria strains.</title>
        <authorList>
            <person name="Klenk H.-P."/>
        </authorList>
    </citation>
    <scope>NUCLEOTIDE SEQUENCE [LARGE SCALE GENOMIC DNA]</scope>
    <source>
        <strain evidence="3 4">DSM 43150</strain>
    </source>
</reference>
<feature type="compositionally biased region" description="Basic and acidic residues" evidence="1">
    <location>
        <begin position="512"/>
        <end position="525"/>
    </location>
</feature>
<comment type="caution">
    <text evidence="3">The sequence shown here is derived from an EMBL/GenBank/DDBJ whole genome shotgun (WGS) entry which is preliminary data.</text>
</comment>
<feature type="compositionally biased region" description="Gly residues" evidence="1">
    <location>
        <begin position="1225"/>
        <end position="1250"/>
    </location>
</feature>
<keyword evidence="5" id="KW-1185">Reference proteome</keyword>
<sequence>MSFEDDEYWEDEYSEYSFMPSSAVMQEKHYTKRTAPDPVMPTRRRAEGADEIAAQRAKRTAFDGERPSWLNDPDFEPIDTSVDNLVGDDFADVDFNRPELGVDFDKPDFPIIDPAARPDLRRGAAPQRRGPDRYDRAADERRDRRTDDREPGRPSGGRSERRPDGRSDQRPDGRSEQRSDGRSERRDGRYAEPRYRDEAPGGRDGYERGYRDDRDDRRQPSRRDRDDRREPARADWTEPVRDDRRDPRVDRAGSRDVRDPRDLRDSPDVRGTRDLRDTSGIRDPRDPRDLRDTSDIRGSRGPRDSRDPRDPQDPRTSREGRDTRDLRDSRDPRRGEGREPARADRADSARREGGRSEWAEPSRDERRDNRPPRDDRRGRRAVEIGPDELWGDDGDLGRERAAEPVLEDERRAAGRTIELGADEFWEEPAASRGSVTEIEPERQRGPAPAPASRNEPGRAAQAWDDEDFGPIRPPGGRRPRRDEAEERQAPAPRRDDLAVTGRAQIPAPGAAEPHESYQPDGERRGALPAGGDGRPALEPDQRPAAREAGDRRRPGTQDSGNRQRPGAQEPGDRARPGTQEPGNQQRPGTQGPGDQQRPGTQDSGDRRRPGAQEPGDRARPGTQEPGDRQHPGFQDADRQRLAGGAWANNPGTAASGVAGNETSGSGAGRADDGRGPTGFGSAAPAQGAEVSVPAEAGRGVPPVTGEAAVRDGRPYPAEPDPDSSGPIPAGARGQAPSEPGGQVAAAGSGATGPANADAPPEGNERRGESWRSKVVRLLPGQRRAAANSPTEPTADLTDRGHGPDGSAIAAAQAQEAQAYRAEQPPRDPAVERGQPAYGTAPGTERHGSGDRIRSGMEDGGNQPRPGSGHDADQPGSSTGRGMGQPGSSTGRSAGQPGSNSERGMGQPGSNDGRAMGQPASNDGHGAGQPGSSDGRVADLRGSGSGYPAGQPGSVGGHRADKPSVGHGPGGHRADSGNGRGVGGEAGSDRVVAGDEETRDLRESGSWPVPGSETADGNGTREDGPRVVRRAEPPVPPKVVSRTTPPPAPRVIKADPPATPRVVAAPTPVPPARVIGPNGPQPAVEPARPAAGTDDTHRPHDPAPAQWGGPDASRAPHDPAAAQWAESAGMPGDPAGGRWGGPADPRGTGGGEGWQTNNPYVTGEIRRPDEAQPEVPQQRSRRSPRAAHVFLSEGDGPWAIVPDEAQSPAGSRPVSPARPPVVPGAGAVGQPGMVPGGQPGANPGGQPGAVPGGQPSPASAWPPAVRPDASRPVSGAPGAPRPENAWPPAVRQSPGGDGQAWPAPGRQPPAAGWPTPPVEGSAPVRTGPQPSSPAGPNATATGPAPLATGQGGTGPTGPAPLAPQQGGTGPNAAHAGPIPIAADQGGARRPSPKAAPKAVPPPPGWTGTRPAADGVAPRSAPPAGTWREAGQGAPSGTPPTTASWEDGRPGLTPRSPVPDRSGWNAATPISVPPVNEADGGQNRQAGPVPAPPVDGLGGPVRPTSPAVPGTARAQSLGDLPVVQGRGPDSRPGAQPGGRTEQPRDEKVGGGSDGRSSDAVRRDEQPNGQPAGQAVPSGTQSEPARDAISGPIPGGATAGRPTVALPRPAAGADHGETAARERIGFPLTRPGQAGPDAAQTGPEEAQTGRETAQTGPETPQGRTGAASPQAHAEAAPAPGRPTAEGDRPAASAQPEVVRDRADMVRDWADTDQPYMDADGALHNLRPIARLETSGPDTEPRRYSDTALGSGWFVSKAPAKTEDATGTDEATEETPEETKPAQSEAAETTVEDEQPQGPELAPHLPLTAADLSAIRWRLDGASLREVVDDRNALRELGERLDGPLADEADNIVKAGLLSVRAEVYRLLGELGMAAAAARLALAHAESAKDLQSQVIAQAELAHVLRLRGDYMEADRLFQRAVDAEVPAAVRSVVHENAGRSCFDQNRHMEALDHFARAIRLGSPEDTDLVERIGVCLEAVYIHVLRDGWGPYPRKSPEIRAPLGARPAAEGEEALTESTAEHPVVDPRR</sequence>
<dbReference type="EMBL" id="BOMP01000046">
    <property type="protein sequence ID" value="GIE40415.1"/>
    <property type="molecule type" value="Genomic_DNA"/>
</dbReference>
<feature type="region of interest" description="Disordered" evidence="1">
    <location>
        <begin position="1755"/>
        <end position="1800"/>
    </location>
</feature>
<evidence type="ECO:0000313" key="4">
    <source>
        <dbReference type="Proteomes" id="UP000590511"/>
    </source>
</evidence>
<feature type="compositionally biased region" description="Low complexity" evidence="1">
    <location>
        <begin position="1663"/>
        <end position="1679"/>
    </location>
</feature>
<feature type="compositionally biased region" description="Basic and acidic residues" evidence="1">
    <location>
        <begin position="1553"/>
        <end position="1563"/>
    </location>
</feature>
<proteinExistence type="predicted"/>
<feature type="compositionally biased region" description="Low complexity" evidence="1">
    <location>
        <begin position="1386"/>
        <end position="1396"/>
    </location>
</feature>
<protein>
    <recommendedName>
        <fullName evidence="6">Tetratricopeptide repeat protein</fullName>
    </recommendedName>
</protein>
<name>A0A7W7HPY7_9ACTN</name>
<evidence type="ECO:0000313" key="2">
    <source>
        <dbReference type="EMBL" id="GIE40415.1"/>
    </source>
</evidence>
<dbReference type="SMART" id="SM00028">
    <property type="entry name" value="TPR"/>
    <property type="match status" value="3"/>
</dbReference>
<feature type="compositionally biased region" description="Basic and acidic residues" evidence="1">
    <location>
        <begin position="129"/>
        <end position="382"/>
    </location>
</feature>